<organism evidence="3 4">
    <name type="scientific">Laccaria amethystina LaAM-08-1</name>
    <dbReference type="NCBI Taxonomy" id="1095629"/>
    <lineage>
        <taxon>Eukaryota</taxon>
        <taxon>Fungi</taxon>
        <taxon>Dikarya</taxon>
        <taxon>Basidiomycota</taxon>
        <taxon>Agaricomycotina</taxon>
        <taxon>Agaricomycetes</taxon>
        <taxon>Agaricomycetidae</taxon>
        <taxon>Agaricales</taxon>
        <taxon>Agaricineae</taxon>
        <taxon>Hydnangiaceae</taxon>
        <taxon>Laccaria</taxon>
    </lineage>
</organism>
<gene>
    <name evidence="3" type="ORF">K443DRAFT_672821</name>
</gene>
<keyword evidence="1" id="KW-0677">Repeat</keyword>
<dbReference type="OrthoDB" id="2423701at2759"/>
<protein>
    <recommendedName>
        <fullName evidence="5">F-box domain-containing protein</fullName>
    </recommendedName>
</protein>
<dbReference type="EMBL" id="KN838544">
    <property type="protein sequence ID" value="KIK07937.1"/>
    <property type="molecule type" value="Genomic_DNA"/>
</dbReference>
<keyword evidence="2" id="KW-0802">TPR repeat</keyword>
<keyword evidence="4" id="KW-1185">Reference proteome</keyword>
<dbReference type="InterPro" id="IPR032675">
    <property type="entry name" value="LRR_dom_sf"/>
</dbReference>
<dbReference type="Proteomes" id="UP000054477">
    <property type="component" value="Unassembled WGS sequence"/>
</dbReference>
<dbReference type="SUPFAM" id="SSF81383">
    <property type="entry name" value="F-box domain"/>
    <property type="match status" value="1"/>
</dbReference>
<evidence type="ECO:0000256" key="2">
    <source>
        <dbReference type="ARBA" id="ARBA00022803"/>
    </source>
</evidence>
<reference evidence="4" key="2">
    <citation type="submission" date="2015-01" db="EMBL/GenBank/DDBJ databases">
        <title>Evolutionary Origins and Diversification of the Mycorrhizal Mutualists.</title>
        <authorList>
            <consortium name="DOE Joint Genome Institute"/>
            <consortium name="Mycorrhizal Genomics Consortium"/>
            <person name="Kohler A."/>
            <person name="Kuo A."/>
            <person name="Nagy L.G."/>
            <person name="Floudas D."/>
            <person name="Copeland A."/>
            <person name="Barry K.W."/>
            <person name="Cichocki N."/>
            <person name="Veneault-Fourrey C."/>
            <person name="LaButti K."/>
            <person name="Lindquist E.A."/>
            <person name="Lipzen A."/>
            <person name="Lundell T."/>
            <person name="Morin E."/>
            <person name="Murat C."/>
            <person name="Riley R."/>
            <person name="Ohm R."/>
            <person name="Sun H."/>
            <person name="Tunlid A."/>
            <person name="Henrissat B."/>
            <person name="Grigoriev I.V."/>
            <person name="Hibbett D.S."/>
            <person name="Martin F."/>
        </authorList>
    </citation>
    <scope>NUCLEOTIDE SEQUENCE [LARGE SCALE GENOMIC DNA]</scope>
    <source>
        <strain evidence="4">LaAM-08-1</strain>
    </source>
</reference>
<dbReference type="HOGENOM" id="CLU_511015_0_0_1"/>
<evidence type="ECO:0000313" key="3">
    <source>
        <dbReference type="EMBL" id="KIK07937.1"/>
    </source>
</evidence>
<name>A0A0C9YCA4_9AGAR</name>
<sequence length="550" mass="62342">MSWRPFFSQGVANFKANRYEAALQCFTKALNNGGENQYIIYDSRAAVYERLGNLKDALKDTKKTIGAAPERWQGYARAARLFLKVQKPDSSMKMVDMALIRVSPGDEKKRLELASLKETVGLALEADVGQRRSAQNHSAMLPVEIFGEMANFLLSSDPSALITLLHVSRSWRNIVWSTSTLWHTLVVTRYRPGEKVKLWVERSKGRIRELRVLRSAFESHWGGHHLDGINWEALRICKVQGWHFSDYLHENSITHILANLDTLEVDHIGVDRSPQHLLFTKDMKVQHLTLRHVLVSWQSLSACIRDLKSLTLRNVHDRSNTPITCVLEANPLLETLVLDFSCSMSPRHNREVTLDFSYLTRLELANNMGHAECILQAKMPQLQVLSLQGLRTPLDGGLQSLTRHGSVHLTDVILRRCSVANSNHLISFLESLPLLENLELSYTTNVAHDLLQALAPEPSLHNSGSATTDQNTLMCPSLTHLNLSHCPEVKTGPLVRLVKSRQAQPQMTRIMSLTVDGCDHVEADWIKWFREKVPNFSCVYLTLKAAKYRR</sequence>
<dbReference type="PANTHER" id="PTHR22904:SF533">
    <property type="entry name" value="HSP70-HSP90 ORGANIZING PROTEIN 3"/>
    <property type="match status" value="1"/>
</dbReference>
<dbReference type="InterPro" id="IPR011990">
    <property type="entry name" value="TPR-like_helical_dom_sf"/>
</dbReference>
<reference evidence="3 4" key="1">
    <citation type="submission" date="2014-04" db="EMBL/GenBank/DDBJ databases">
        <authorList>
            <consortium name="DOE Joint Genome Institute"/>
            <person name="Kuo A."/>
            <person name="Kohler A."/>
            <person name="Nagy L.G."/>
            <person name="Floudas D."/>
            <person name="Copeland A."/>
            <person name="Barry K.W."/>
            <person name="Cichocki N."/>
            <person name="Veneault-Fourrey C."/>
            <person name="LaButti K."/>
            <person name="Lindquist E.A."/>
            <person name="Lipzen A."/>
            <person name="Lundell T."/>
            <person name="Morin E."/>
            <person name="Murat C."/>
            <person name="Sun H."/>
            <person name="Tunlid A."/>
            <person name="Henrissat B."/>
            <person name="Grigoriev I.V."/>
            <person name="Hibbett D.S."/>
            <person name="Martin F."/>
            <person name="Nordberg H.P."/>
            <person name="Cantor M.N."/>
            <person name="Hua S.X."/>
        </authorList>
    </citation>
    <scope>NUCLEOTIDE SEQUENCE [LARGE SCALE GENOMIC DNA]</scope>
    <source>
        <strain evidence="3 4">LaAM-08-1</strain>
    </source>
</reference>
<dbReference type="PANTHER" id="PTHR22904">
    <property type="entry name" value="TPR REPEAT CONTAINING PROTEIN"/>
    <property type="match status" value="1"/>
</dbReference>
<dbReference type="GO" id="GO:0051879">
    <property type="term" value="F:Hsp90 protein binding"/>
    <property type="evidence" value="ECO:0007669"/>
    <property type="project" value="TreeGrafter"/>
</dbReference>
<dbReference type="Gene3D" id="3.80.10.10">
    <property type="entry name" value="Ribonuclease Inhibitor"/>
    <property type="match status" value="1"/>
</dbReference>
<evidence type="ECO:0000256" key="1">
    <source>
        <dbReference type="ARBA" id="ARBA00022737"/>
    </source>
</evidence>
<dbReference type="STRING" id="1095629.A0A0C9YCA4"/>
<dbReference type="SUPFAM" id="SSF48452">
    <property type="entry name" value="TPR-like"/>
    <property type="match status" value="1"/>
</dbReference>
<proteinExistence type="predicted"/>
<dbReference type="SUPFAM" id="SSF52047">
    <property type="entry name" value="RNI-like"/>
    <property type="match status" value="1"/>
</dbReference>
<evidence type="ECO:0000313" key="4">
    <source>
        <dbReference type="Proteomes" id="UP000054477"/>
    </source>
</evidence>
<dbReference type="AlphaFoldDB" id="A0A0C9YCA4"/>
<evidence type="ECO:0008006" key="5">
    <source>
        <dbReference type="Google" id="ProtNLM"/>
    </source>
</evidence>
<accession>A0A0C9YCA4</accession>
<dbReference type="InterPro" id="IPR036047">
    <property type="entry name" value="F-box-like_dom_sf"/>
</dbReference>
<dbReference type="Gene3D" id="1.25.40.10">
    <property type="entry name" value="Tetratricopeptide repeat domain"/>
    <property type="match status" value="1"/>
</dbReference>
<dbReference type="SMART" id="SM00028">
    <property type="entry name" value="TPR"/>
    <property type="match status" value="2"/>
</dbReference>
<dbReference type="InterPro" id="IPR019734">
    <property type="entry name" value="TPR_rpt"/>
</dbReference>